<evidence type="ECO:0000313" key="3">
    <source>
        <dbReference type="Proteomes" id="UP001066276"/>
    </source>
</evidence>
<sequence>MMCSVPASDAQMRDFRIPPAPGSRSGLEEGASTSGTGQPETSMPPRIWRRHPLINVILAWIYSNFIDKHFLVQRQLIIL</sequence>
<proteinExistence type="predicted"/>
<dbReference type="EMBL" id="JANPWB010000003">
    <property type="protein sequence ID" value="KAJ1199368.1"/>
    <property type="molecule type" value="Genomic_DNA"/>
</dbReference>
<reference evidence="2" key="1">
    <citation type="journal article" date="2022" name="bioRxiv">
        <title>Sequencing and chromosome-scale assembly of the giantPleurodeles waltlgenome.</title>
        <authorList>
            <person name="Brown T."/>
            <person name="Elewa A."/>
            <person name="Iarovenko S."/>
            <person name="Subramanian E."/>
            <person name="Araus A.J."/>
            <person name="Petzold A."/>
            <person name="Susuki M."/>
            <person name="Suzuki K.-i.T."/>
            <person name="Hayashi T."/>
            <person name="Toyoda A."/>
            <person name="Oliveira C."/>
            <person name="Osipova E."/>
            <person name="Leigh N.D."/>
            <person name="Simon A."/>
            <person name="Yun M.H."/>
        </authorList>
    </citation>
    <scope>NUCLEOTIDE SEQUENCE</scope>
    <source>
        <strain evidence="2">20211129_DDA</strain>
        <tissue evidence="2">Liver</tissue>
    </source>
</reference>
<evidence type="ECO:0000256" key="1">
    <source>
        <dbReference type="SAM" id="MobiDB-lite"/>
    </source>
</evidence>
<comment type="caution">
    <text evidence="2">The sequence shown here is derived from an EMBL/GenBank/DDBJ whole genome shotgun (WGS) entry which is preliminary data.</text>
</comment>
<feature type="region of interest" description="Disordered" evidence="1">
    <location>
        <begin position="1"/>
        <end position="45"/>
    </location>
</feature>
<protein>
    <submittedName>
        <fullName evidence="2">Uncharacterized protein</fullName>
    </submittedName>
</protein>
<evidence type="ECO:0000313" key="2">
    <source>
        <dbReference type="EMBL" id="KAJ1199368.1"/>
    </source>
</evidence>
<keyword evidence="3" id="KW-1185">Reference proteome</keyword>
<gene>
    <name evidence="2" type="ORF">NDU88_003205</name>
</gene>
<accession>A0AAV7VCP9</accession>
<name>A0AAV7VCP9_PLEWA</name>
<dbReference type="AlphaFoldDB" id="A0AAV7VCP9"/>
<feature type="compositionally biased region" description="Polar residues" evidence="1">
    <location>
        <begin position="31"/>
        <end position="41"/>
    </location>
</feature>
<organism evidence="2 3">
    <name type="scientific">Pleurodeles waltl</name>
    <name type="common">Iberian ribbed newt</name>
    <dbReference type="NCBI Taxonomy" id="8319"/>
    <lineage>
        <taxon>Eukaryota</taxon>
        <taxon>Metazoa</taxon>
        <taxon>Chordata</taxon>
        <taxon>Craniata</taxon>
        <taxon>Vertebrata</taxon>
        <taxon>Euteleostomi</taxon>
        <taxon>Amphibia</taxon>
        <taxon>Batrachia</taxon>
        <taxon>Caudata</taxon>
        <taxon>Salamandroidea</taxon>
        <taxon>Salamandridae</taxon>
        <taxon>Pleurodelinae</taxon>
        <taxon>Pleurodeles</taxon>
    </lineage>
</organism>
<dbReference type="Proteomes" id="UP001066276">
    <property type="component" value="Chromosome 2_1"/>
</dbReference>